<feature type="transmembrane region" description="Helical" evidence="6">
    <location>
        <begin position="219"/>
        <end position="236"/>
    </location>
</feature>
<dbReference type="CDD" id="cd06662">
    <property type="entry name" value="SURF1"/>
    <property type="match status" value="1"/>
</dbReference>
<dbReference type="STRING" id="1194083.BN12_550002"/>
<name>A0A077M6E7_9MICO</name>
<keyword evidence="6" id="KW-1003">Cell membrane</keyword>
<dbReference type="RefSeq" id="WP_083454509.1">
    <property type="nucleotide sequence ID" value="NZ_HF570958.1"/>
</dbReference>
<evidence type="ECO:0000256" key="2">
    <source>
        <dbReference type="ARBA" id="ARBA00007165"/>
    </source>
</evidence>
<evidence type="ECO:0000256" key="3">
    <source>
        <dbReference type="ARBA" id="ARBA00022692"/>
    </source>
</evidence>
<comment type="subcellular location">
    <subcellularLocation>
        <location evidence="6">Cell membrane</location>
        <topology evidence="6">Multi-pass membrane protein</topology>
    </subcellularLocation>
    <subcellularLocation>
        <location evidence="1">Membrane</location>
    </subcellularLocation>
</comment>
<evidence type="ECO:0000256" key="4">
    <source>
        <dbReference type="ARBA" id="ARBA00022989"/>
    </source>
</evidence>
<comment type="similarity">
    <text evidence="2 6">Belongs to the SURF1 family.</text>
</comment>
<dbReference type="InterPro" id="IPR002994">
    <property type="entry name" value="Surf1/Shy1"/>
</dbReference>
<dbReference type="PANTHER" id="PTHR23427">
    <property type="entry name" value="SURFEIT LOCUS PROTEIN"/>
    <property type="match status" value="1"/>
</dbReference>
<dbReference type="PANTHER" id="PTHR23427:SF2">
    <property type="entry name" value="SURFEIT LOCUS PROTEIN 1"/>
    <property type="match status" value="1"/>
</dbReference>
<dbReference type="AlphaFoldDB" id="A0A077M6E7"/>
<comment type="caution">
    <text evidence="6">Lacks conserved residue(s) required for the propagation of feature annotation.</text>
</comment>
<evidence type="ECO:0000313" key="8">
    <source>
        <dbReference type="Proteomes" id="UP000035721"/>
    </source>
</evidence>
<keyword evidence="5 6" id="KW-0472">Membrane</keyword>
<gene>
    <name evidence="7" type="ORF">BN12_550002</name>
</gene>
<dbReference type="OrthoDB" id="9807214at2"/>
<dbReference type="EMBL" id="CAJB01000387">
    <property type="protein sequence ID" value="CCH79719.1"/>
    <property type="molecule type" value="Genomic_DNA"/>
</dbReference>
<dbReference type="Pfam" id="PF02104">
    <property type="entry name" value="SURF1"/>
    <property type="match status" value="1"/>
</dbReference>
<keyword evidence="4 6" id="KW-1133">Transmembrane helix</keyword>
<organism evidence="7 8">
    <name type="scientific">Nostocoides japonicum T1-X7</name>
    <dbReference type="NCBI Taxonomy" id="1194083"/>
    <lineage>
        <taxon>Bacteria</taxon>
        <taxon>Bacillati</taxon>
        <taxon>Actinomycetota</taxon>
        <taxon>Actinomycetes</taxon>
        <taxon>Micrococcales</taxon>
        <taxon>Intrasporangiaceae</taxon>
        <taxon>Nostocoides</taxon>
    </lineage>
</organism>
<evidence type="ECO:0000256" key="5">
    <source>
        <dbReference type="ARBA" id="ARBA00023136"/>
    </source>
</evidence>
<dbReference type="PROSITE" id="PS50895">
    <property type="entry name" value="SURF1"/>
    <property type="match status" value="1"/>
</dbReference>
<accession>A0A077M6E7</accession>
<evidence type="ECO:0000256" key="6">
    <source>
        <dbReference type="RuleBase" id="RU363076"/>
    </source>
</evidence>
<protein>
    <recommendedName>
        <fullName evidence="6">SURF1-like protein</fullName>
    </recommendedName>
</protein>
<evidence type="ECO:0000313" key="7">
    <source>
        <dbReference type="EMBL" id="CCH79719.1"/>
    </source>
</evidence>
<reference evidence="7 8" key="1">
    <citation type="journal article" date="2013" name="ISME J.">
        <title>A metabolic model for members of the genus Tetrasphaera involved in enhanced biological phosphorus removal.</title>
        <authorList>
            <person name="Kristiansen R."/>
            <person name="Nguyen H.T.T."/>
            <person name="Saunders A.M."/>
            <person name="Nielsen J.L."/>
            <person name="Wimmer R."/>
            <person name="Le V.Q."/>
            <person name="McIlroy S.J."/>
            <person name="Petrovski S."/>
            <person name="Seviour R.J."/>
            <person name="Calteau A."/>
            <person name="Nielsen K.L."/>
            <person name="Nielsen P.H."/>
        </authorList>
    </citation>
    <scope>NUCLEOTIDE SEQUENCE [LARGE SCALE GENOMIC DNA]</scope>
    <source>
        <strain evidence="7 8">T1-X7</strain>
    </source>
</reference>
<sequence length="263" mass="29345">MLRLVFTRRWLTALAVATLFAIAAYYLGVWQYGKYEAKAARNAVIHAHYAADPVPVASILPGDALLTKSQDWTRVRETGTYADLPQLLVRNRVKGSAPGYEVVAAFTMKDGRTIAVDRGWVGLSDKGAAAEPDVPPTPTGPVTVTGWLRQGEKSDHRRMPTDQLATLDLGEASRQWEVPVVGAYLNLQTERLASGMEPPRPLPLDPPDTDLGVNQAYAYQWWLFMVCGFGLVYLGIRRDYRELHPELVAARPKKVRIWDEEDE</sequence>
<keyword evidence="3 6" id="KW-0812">Transmembrane</keyword>
<proteinExistence type="inferred from homology"/>
<comment type="caution">
    <text evidence="7">The sequence shown here is derived from an EMBL/GenBank/DDBJ whole genome shotgun (WGS) entry which is preliminary data.</text>
</comment>
<evidence type="ECO:0000256" key="1">
    <source>
        <dbReference type="ARBA" id="ARBA00004370"/>
    </source>
</evidence>
<dbReference type="InterPro" id="IPR045214">
    <property type="entry name" value="Surf1/Surf4"/>
</dbReference>
<dbReference type="Proteomes" id="UP000035721">
    <property type="component" value="Unassembled WGS sequence"/>
</dbReference>
<dbReference type="GO" id="GO:0005886">
    <property type="term" value="C:plasma membrane"/>
    <property type="evidence" value="ECO:0007669"/>
    <property type="project" value="UniProtKB-SubCell"/>
</dbReference>
<keyword evidence="8" id="KW-1185">Reference proteome</keyword>